<reference evidence="10 11" key="3">
    <citation type="journal article" date="2017" name="Mol. Plant Pathol.">
        <title>A gapless genome sequence of the fungus Botrytis cinerea.</title>
        <authorList>
            <person name="Van Kan J.A."/>
            <person name="Stassen J.H."/>
            <person name="Mosbach A."/>
            <person name="Van Der Lee T.A."/>
            <person name="Faino L."/>
            <person name="Farmer A.D."/>
            <person name="Papasotiriou D.G."/>
            <person name="Zhou S."/>
            <person name="Seidl M.F."/>
            <person name="Cottam E."/>
            <person name="Edel D."/>
            <person name="Hahn M."/>
            <person name="Schwartz D.C."/>
            <person name="Dietrich R.A."/>
            <person name="Widdison S."/>
            <person name="Scalliet G."/>
        </authorList>
    </citation>
    <scope>NUCLEOTIDE SEQUENCE [LARGE SCALE GENOMIC DNA]</scope>
    <source>
        <strain evidence="10 11">B05.10</strain>
    </source>
</reference>
<dbReference type="PANTHER" id="PTHR28087:SF1">
    <property type="entry name" value="ATPASE SYNTHESIS PROTEIN 25, MITOCHONDRIAL"/>
    <property type="match status" value="1"/>
</dbReference>
<keyword evidence="6 8" id="KW-0496">Mitochondrion</keyword>
<feature type="compositionally biased region" description="Polar residues" evidence="9">
    <location>
        <begin position="341"/>
        <end position="356"/>
    </location>
</feature>
<reference evidence="10 11" key="1">
    <citation type="journal article" date="2011" name="PLoS Genet.">
        <title>Genomic analysis of the necrotrophic fungal pathogens Sclerotinia sclerotiorum and Botrytis cinerea.</title>
        <authorList>
            <person name="Amselem J."/>
            <person name="Cuomo C.A."/>
            <person name="van Kan J.A."/>
            <person name="Viaud M."/>
            <person name="Benito E.P."/>
            <person name="Couloux A."/>
            <person name="Coutinho P.M."/>
            <person name="de Vries R.P."/>
            <person name="Dyer P.S."/>
            <person name="Fillinger S."/>
            <person name="Fournier E."/>
            <person name="Gout L."/>
            <person name="Hahn M."/>
            <person name="Kohn L."/>
            <person name="Lapalu N."/>
            <person name="Plummer K.M."/>
            <person name="Pradier J.M."/>
            <person name="Quevillon E."/>
            <person name="Sharon A."/>
            <person name="Simon A."/>
            <person name="ten Have A."/>
            <person name="Tudzynski B."/>
            <person name="Tudzynski P."/>
            <person name="Wincker P."/>
            <person name="Andrew M."/>
            <person name="Anthouard V."/>
            <person name="Beever R.E."/>
            <person name="Beffa R."/>
            <person name="Benoit I."/>
            <person name="Bouzid O."/>
            <person name="Brault B."/>
            <person name="Chen Z."/>
            <person name="Choquer M."/>
            <person name="Collemare J."/>
            <person name="Cotton P."/>
            <person name="Danchin E.G."/>
            <person name="Da Silva C."/>
            <person name="Gautier A."/>
            <person name="Giraud C."/>
            <person name="Giraud T."/>
            <person name="Gonzalez C."/>
            <person name="Grossetete S."/>
            <person name="Guldener U."/>
            <person name="Henrissat B."/>
            <person name="Howlett B.J."/>
            <person name="Kodira C."/>
            <person name="Kretschmer M."/>
            <person name="Lappartient A."/>
            <person name="Leroch M."/>
            <person name="Levis C."/>
            <person name="Mauceli E."/>
            <person name="Neuveglise C."/>
            <person name="Oeser B."/>
            <person name="Pearson M."/>
            <person name="Poulain J."/>
            <person name="Poussereau N."/>
            <person name="Quesneville H."/>
            <person name="Rascle C."/>
            <person name="Schumacher J."/>
            <person name="Segurens B."/>
            <person name="Sexton A."/>
            <person name="Silva E."/>
            <person name="Sirven C."/>
            <person name="Soanes D.M."/>
            <person name="Talbot N.J."/>
            <person name="Templeton M."/>
            <person name="Yandava C."/>
            <person name="Yarden O."/>
            <person name="Zeng Q."/>
            <person name="Rollins J.A."/>
            <person name="Lebrun M.H."/>
            <person name="Dickman M."/>
        </authorList>
    </citation>
    <scope>NUCLEOTIDE SEQUENCE [LARGE SCALE GENOMIC DNA]</scope>
    <source>
        <strain evidence="10 11">B05.10</strain>
    </source>
</reference>
<evidence type="ECO:0000256" key="6">
    <source>
        <dbReference type="ARBA" id="ARBA00023128"/>
    </source>
</evidence>
<dbReference type="GeneID" id="5426378"/>
<dbReference type="VEuPathDB" id="FungiDB:Bcin12g04420"/>
<dbReference type="OrthoDB" id="107372at2759"/>
<accession>A0A384JZE9</accession>
<evidence type="ECO:0000313" key="10">
    <source>
        <dbReference type="EMBL" id="ATZ55892.1"/>
    </source>
</evidence>
<evidence type="ECO:0000256" key="9">
    <source>
        <dbReference type="SAM" id="MobiDB-lite"/>
    </source>
</evidence>
<name>A0A384JZE9_BOTFB</name>
<keyword evidence="4 8" id="KW-0999">Mitochondrion inner membrane</keyword>
<dbReference type="GO" id="GO:0140053">
    <property type="term" value="P:mitochondrial gene expression"/>
    <property type="evidence" value="ECO:0007669"/>
    <property type="project" value="UniProtKB-UniRule"/>
</dbReference>
<protein>
    <recommendedName>
        <fullName evidence="8">ATPase synthesis protein 25</fullName>
    </recommendedName>
</protein>
<dbReference type="FunFam" id="3.30.460.10:FF:000044">
    <property type="entry name" value="ATPase synthesis protein 25, mitochondrial"/>
    <property type="match status" value="1"/>
</dbReference>
<evidence type="ECO:0000256" key="2">
    <source>
        <dbReference type="ARBA" id="ARBA00004443"/>
    </source>
</evidence>
<dbReference type="Proteomes" id="UP000001798">
    <property type="component" value="Chromosome 12"/>
</dbReference>
<sequence>MMVVSKAIRATGCASCRLSLLRNVVSLPIRTMPASGKLQANRLPRQQIRFLSHSRLVEQDEASKHEDVLEDREILDGNKAGREEVEKENFQDQDILEDRDLLDENQAMGEEVENSISAVPWYLQVEAPQRTPQTLSERQRIPDLPDLPPPILEPMLQEISVDLGLDNLTILDLRKLDPPPALGANLIMLIGTARSEKHLHVSADRLCRWLRSTYKLRPSADGLLGRNELKLKLRRKSRRAKLLGSVGDESGDDGIRTGWVCVDIGVVESPDIHANATPEGDGFVGFGRRTDGVRIVVQMLTEEKREEIDLEKLWGGILRRSGQSEVEVEEVVENAEVGEPISTSNSQPSQHTTASTVKPRGFQISQIRQFHTSVERKSDIPSDHHPHAIGPFRLLPW</sequence>
<dbReference type="Gene3D" id="3.30.460.10">
    <property type="entry name" value="Beta Polymerase, domain 2"/>
    <property type="match status" value="1"/>
</dbReference>
<feature type="region of interest" description="Disordered" evidence="9">
    <location>
        <begin position="338"/>
        <end position="362"/>
    </location>
</feature>
<dbReference type="GO" id="GO:0005743">
    <property type="term" value="C:mitochondrial inner membrane"/>
    <property type="evidence" value="ECO:0007669"/>
    <property type="project" value="UniProtKB-SubCell"/>
</dbReference>
<comment type="function">
    <text evidence="8">Mitochondrial mRNA stabilization factor.</text>
</comment>
<evidence type="ECO:0000256" key="4">
    <source>
        <dbReference type="ARBA" id="ARBA00022792"/>
    </source>
</evidence>
<evidence type="ECO:0000256" key="8">
    <source>
        <dbReference type="RuleBase" id="RU367062"/>
    </source>
</evidence>
<gene>
    <name evidence="10" type="ORF">BCIN_12g04420</name>
</gene>
<evidence type="ECO:0000256" key="7">
    <source>
        <dbReference type="ARBA" id="ARBA00023136"/>
    </source>
</evidence>
<dbReference type="RefSeq" id="XP_024552254.1">
    <property type="nucleotide sequence ID" value="XM_024696445.1"/>
</dbReference>
<keyword evidence="5 8" id="KW-0809">Transit peptide</keyword>
<evidence type="ECO:0000256" key="5">
    <source>
        <dbReference type="ARBA" id="ARBA00022946"/>
    </source>
</evidence>
<evidence type="ECO:0000313" key="11">
    <source>
        <dbReference type="Proteomes" id="UP000001798"/>
    </source>
</evidence>
<comment type="subcellular location">
    <subcellularLocation>
        <location evidence="2 8">Mitochondrion inner membrane</location>
        <topology evidence="2 8">Peripheral membrane protein</topology>
        <orientation evidence="2 8">Matrix side</orientation>
    </subcellularLocation>
</comment>
<dbReference type="InterPro" id="IPR040152">
    <property type="entry name" value="Atp25"/>
</dbReference>
<dbReference type="InterPro" id="IPR043519">
    <property type="entry name" value="NT_sf"/>
</dbReference>
<dbReference type="GO" id="GO:0048255">
    <property type="term" value="P:mRNA stabilization"/>
    <property type="evidence" value="ECO:0007669"/>
    <property type="project" value="TreeGrafter"/>
</dbReference>
<keyword evidence="11" id="KW-1185">Reference proteome</keyword>
<dbReference type="EMBL" id="CP009816">
    <property type="protein sequence ID" value="ATZ55892.1"/>
    <property type="molecule type" value="Genomic_DNA"/>
</dbReference>
<proteinExistence type="inferred from homology"/>
<organism evidence="10 11">
    <name type="scientific">Botryotinia fuckeliana (strain B05.10)</name>
    <name type="common">Noble rot fungus</name>
    <name type="synonym">Botrytis cinerea</name>
    <dbReference type="NCBI Taxonomy" id="332648"/>
    <lineage>
        <taxon>Eukaryota</taxon>
        <taxon>Fungi</taxon>
        <taxon>Dikarya</taxon>
        <taxon>Ascomycota</taxon>
        <taxon>Pezizomycotina</taxon>
        <taxon>Leotiomycetes</taxon>
        <taxon>Helotiales</taxon>
        <taxon>Sclerotiniaceae</taxon>
        <taxon>Botrytis</taxon>
    </lineage>
</organism>
<comment type="function">
    <text evidence="1">Probable mitochondrial mRNA stabilization factor.</text>
</comment>
<dbReference type="PANTHER" id="PTHR28087">
    <property type="entry name" value="ATPASE SYNTHESIS PROTEIN 25, MITOCHONDRIAL"/>
    <property type="match status" value="1"/>
</dbReference>
<evidence type="ECO:0000256" key="3">
    <source>
        <dbReference type="ARBA" id="ARBA00010787"/>
    </source>
</evidence>
<evidence type="ECO:0000256" key="1">
    <source>
        <dbReference type="ARBA" id="ARBA00003470"/>
    </source>
</evidence>
<dbReference type="AlphaFoldDB" id="A0A384JZE9"/>
<reference evidence="10 11" key="2">
    <citation type="journal article" date="2012" name="Eukaryot. Cell">
        <title>Genome update of Botrytis cinerea strains B05.10 and T4.</title>
        <authorList>
            <person name="Staats M."/>
            <person name="van Kan J.A."/>
        </authorList>
    </citation>
    <scope>NUCLEOTIDE SEQUENCE [LARGE SCALE GENOMIC DNA]</scope>
    <source>
        <strain evidence="10 11">B05.10</strain>
    </source>
</reference>
<comment type="similarity">
    <text evidence="3 8">Belongs to the ATP25 family.</text>
</comment>
<keyword evidence="7 8" id="KW-0472">Membrane</keyword>